<sequence>MTDHTHTSPTDARRLLDEAERISRRAHDATRWPYVTFLLALGTSTSLGTLAMAVTEGSAFGLAYVGTLVVGFALVLFFCVTIQGRRAFAWSRRWSLYIGAWAVTYLAAIAVVAWWHGDVLAAGVTSGLVLLVTTACAAVEARR</sequence>
<dbReference type="EMBL" id="CP076544">
    <property type="protein sequence ID" value="QWS33973.1"/>
    <property type="molecule type" value="Genomic_DNA"/>
</dbReference>
<evidence type="ECO:0000313" key="2">
    <source>
        <dbReference type="Proteomes" id="UP000681794"/>
    </source>
</evidence>
<dbReference type="Proteomes" id="UP000681794">
    <property type="component" value="Chromosome"/>
</dbReference>
<protein>
    <submittedName>
        <fullName evidence="1">Chemotaxis protein CheY</fullName>
    </submittedName>
</protein>
<evidence type="ECO:0000313" key="1">
    <source>
        <dbReference type="EMBL" id="QWS33973.1"/>
    </source>
</evidence>
<gene>
    <name evidence="1" type="ORF">KM842_01845</name>
</gene>
<organism evidence="1 2">
    <name type="scientific">Curtobacterium aetherium</name>
    <dbReference type="NCBI Taxonomy" id="2841594"/>
    <lineage>
        <taxon>Bacteria</taxon>
        <taxon>Bacillati</taxon>
        <taxon>Actinomycetota</taxon>
        <taxon>Actinomycetes</taxon>
        <taxon>Micrococcales</taxon>
        <taxon>Microbacteriaceae</taxon>
        <taxon>Curtobacterium</taxon>
    </lineage>
</organism>
<keyword evidence="2" id="KW-1185">Reference proteome</keyword>
<accession>A0ACD1E4Z4</accession>
<proteinExistence type="predicted"/>
<name>A0ACD1E4Z4_9MICO</name>
<reference evidence="1" key="1">
    <citation type="submission" date="2021-06" db="EMBL/GenBank/DDBJ databases">
        <authorList>
            <person name="Ellington A.J."/>
            <person name="Bryan N.C."/>
            <person name="Christner B.C."/>
            <person name="Reisch C.R."/>
        </authorList>
    </citation>
    <scope>NUCLEOTIDE SEQUENCE</scope>
    <source>
        <strain evidence="1">L6-1</strain>
    </source>
</reference>